<feature type="binding site" evidence="7">
    <location>
        <position position="79"/>
    </location>
    <ligand>
        <name>Zn(2+)</name>
        <dbReference type="ChEBI" id="CHEBI:29105"/>
    </ligand>
</feature>
<dbReference type="PANTHER" id="PTHR11002:SF76">
    <property type="entry name" value="CARBONIC ANHYDRASE"/>
    <property type="match status" value="1"/>
</dbReference>
<dbReference type="EMBL" id="FLUL01000001">
    <property type="protein sequence ID" value="SBV96961.1"/>
    <property type="molecule type" value="Genomic_DNA"/>
</dbReference>
<keyword evidence="3 7" id="KW-0479">Metal-binding</keyword>
<dbReference type="CDD" id="cd03378">
    <property type="entry name" value="beta_CA_cladeC"/>
    <property type="match status" value="1"/>
</dbReference>
<sequence>MTYMKIINYLKLTLTAVTLCLITVSAYAQEANENPLALLKEGNLRFVSSTPLHQHQDMARVDELKSGQQPFAVIVSCSDSRVSPEIIFDQGLGDLFSIRTAGNVMADFEEGSIEYAAEHLGSTLIVVLGHTSCGAVKAFMDIKHNPDHQHADHAEKLGHIESIVNKLNSEDEENEVFKTEGSDKYQKAIEANVIHGVKQLRESTPILSEKYNEGKIQIVGAIYHIESGEVEFLDL</sequence>
<organism evidence="9">
    <name type="scientific">uncultured Dysgonomonas sp</name>
    <dbReference type="NCBI Taxonomy" id="206096"/>
    <lineage>
        <taxon>Bacteria</taxon>
        <taxon>Pseudomonadati</taxon>
        <taxon>Bacteroidota</taxon>
        <taxon>Bacteroidia</taxon>
        <taxon>Bacteroidales</taxon>
        <taxon>Dysgonomonadaceae</taxon>
        <taxon>Dysgonomonas</taxon>
        <taxon>environmental samples</taxon>
    </lineage>
</organism>
<proteinExistence type="inferred from homology"/>
<dbReference type="PANTHER" id="PTHR11002">
    <property type="entry name" value="CARBONIC ANHYDRASE"/>
    <property type="match status" value="1"/>
</dbReference>
<gene>
    <name evidence="9" type="ORF">KL86DYS2_11187</name>
</gene>
<dbReference type="InterPro" id="IPR001765">
    <property type="entry name" value="Carbonic_anhydrase"/>
</dbReference>
<dbReference type="Gene3D" id="3.40.1050.10">
    <property type="entry name" value="Carbonic anhydrase"/>
    <property type="match status" value="1"/>
</dbReference>
<evidence type="ECO:0000256" key="3">
    <source>
        <dbReference type="ARBA" id="ARBA00022723"/>
    </source>
</evidence>
<dbReference type="InterPro" id="IPR036874">
    <property type="entry name" value="Carbonic_anhydrase_sf"/>
</dbReference>
<comment type="similarity">
    <text evidence="1">Belongs to the beta-class carbonic anhydrase family.</text>
</comment>
<feature type="binding site" evidence="7">
    <location>
        <position position="130"/>
    </location>
    <ligand>
        <name>Zn(2+)</name>
        <dbReference type="ChEBI" id="CHEBI:29105"/>
    </ligand>
</feature>
<evidence type="ECO:0000313" key="9">
    <source>
        <dbReference type="EMBL" id="SBV96961.1"/>
    </source>
</evidence>
<evidence type="ECO:0000256" key="5">
    <source>
        <dbReference type="ARBA" id="ARBA00023239"/>
    </source>
</evidence>
<feature type="binding site" evidence="7">
    <location>
        <position position="77"/>
    </location>
    <ligand>
        <name>Zn(2+)</name>
        <dbReference type="ChEBI" id="CHEBI:29105"/>
    </ligand>
</feature>
<feature type="binding site" evidence="7">
    <location>
        <position position="133"/>
    </location>
    <ligand>
        <name>Zn(2+)</name>
        <dbReference type="ChEBI" id="CHEBI:29105"/>
    </ligand>
</feature>
<accession>A0A212JC11</accession>
<evidence type="ECO:0000256" key="4">
    <source>
        <dbReference type="ARBA" id="ARBA00022833"/>
    </source>
</evidence>
<comment type="catalytic activity">
    <reaction evidence="6">
        <text>hydrogencarbonate + H(+) = CO2 + H2O</text>
        <dbReference type="Rhea" id="RHEA:10748"/>
        <dbReference type="ChEBI" id="CHEBI:15377"/>
        <dbReference type="ChEBI" id="CHEBI:15378"/>
        <dbReference type="ChEBI" id="CHEBI:16526"/>
        <dbReference type="ChEBI" id="CHEBI:17544"/>
        <dbReference type="EC" id="4.2.1.1"/>
    </reaction>
</comment>
<name>A0A212JC11_9BACT</name>
<evidence type="ECO:0000256" key="8">
    <source>
        <dbReference type="SAM" id="SignalP"/>
    </source>
</evidence>
<keyword evidence="5 9" id="KW-0456">Lyase</keyword>
<protein>
    <recommendedName>
        <fullName evidence="2">carbonic anhydrase</fullName>
        <ecNumber evidence="2">4.2.1.1</ecNumber>
    </recommendedName>
</protein>
<dbReference type="EC" id="4.2.1.1" evidence="2"/>
<evidence type="ECO:0000256" key="6">
    <source>
        <dbReference type="ARBA" id="ARBA00048348"/>
    </source>
</evidence>
<dbReference type="GO" id="GO:0015976">
    <property type="term" value="P:carbon utilization"/>
    <property type="evidence" value="ECO:0007669"/>
    <property type="project" value="InterPro"/>
</dbReference>
<keyword evidence="4 7" id="KW-0862">Zinc</keyword>
<feature type="chain" id="PRO_5012578020" description="carbonic anhydrase" evidence="8">
    <location>
        <begin position="29"/>
        <end position="235"/>
    </location>
</feature>
<reference evidence="9" key="1">
    <citation type="submission" date="2016-04" db="EMBL/GenBank/DDBJ databases">
        <authorList>
            <person name="Evans L.H."/>
            <person name="Alamgir A."/>
            <person name="Owens N."/>
            <person name="Weber N.D."/>
            <person name="Virtaneva K."/>
            <person name="Barbian K."/>
            <person name="Babar A."/>
            <person name="Rosenke K."/>
        </authorList>
    </citation>
    <scope>NUCLEOTIDE SEQUENCE</scope>
    <source>
        <strain evidence="9">86-2</strain>
    </source>
</reference>
<evidence type="ECO:0000256" key="1">
    <source>
        <dbReference type="ARBA" id="ARBA00006217"/>
    </source>
</evidence>
<keyword evidence="8" id="KW-0732">Signal</keyword>
<dbReference type="InterPro" id="IPR015892">
    <property type="entry name" value="Carbonic_anhydrase_CS"/>
</dbReference>
<dbReference type="AlphaFoldDB" id="A0A212JC11"/>
<dbReference type="PROSITE" id="PS00704">
    <property type="entry name" value="PROK_CO2_ANHYDRASE_1"/>
    <property type="match status" value="1"/>
</dbReference>
<dbReference type="GO" id="GO:0008270">
    <property type="term" value="F:zinc ion binding"/>
    <property type="evidence" value="ECO:0007669"/>
    <property type="project" value="InterPro"/>
</dbReference>
<feature type="signal peptide" evidence="8">
    <location>
        <begin position="1"/>
        <end position="28"/>
    </location>
</feature>
<dbReference type="GO" id="GO:0004089">
    <property type="term" value="F:carbonate dehydratase activity"/>
    <property type="evidence" value="ECO:0007669"/>
    <property type="project" value="UniProtKB-EC"/>
</dbReference>
<evidence type="ECO:0000256" key="7">
    <source>
        <dbReference type="PIRSR" id="PIRSR601765-1"/>
    </source>
</evidence>
<dbReference type="SMART" id="SM00947">
    <property type="entry name" value="Pro_CA"/>
    <property type="match status" value="1"/>
</dbReference>
<evidence type="ECO:0000256" key="2">
    <source>
        <dbReference type="ARBA" id="ARBA00012925"/>
    </source>
</evidence>
<dbReference type="Pfam" id="PF00484">
    <property type="entry name" value="Pro_CA"/>
    <property type="match status" value="1"/>
</dbReference>
<dbReference type="SUPFAM" id="SSF53056">
    <property type="entry name" value="beta-carbonic anhydrase, cab"/>
    <property type="match status" value="1"/>
</dbReference>
<comment type="cofactor">
    <cofactor evidence="7">
        <name>Zn(2+)</name>
        <dbReference type="ChEBI" id="CHEBI:29105"/>
    </cofactor>
    <text evidence="7">Binds 1 zinc ion per subunit.</text>
</comment>